<dbReference type="FunFam" id="1.10.510.10:FF:000571">
    <property type="entry name" value="Maternal embryonic leucine zipper kinase"/>
    <property type="match status" value="1"/>
</dbReference>
<evidence type="ECO:0000256" key="2">
    <source>
        <dbReference type="ARBA" id="ARBA00022527"/>
    </source>
</evidence>
<dbReference type="InterPro" id="IPR050236">
    <property type="entry name" value="Ser_Thr_kinase_AGC"/>
</dbReference>
<accession>A0A1J4KQ40</accession>
<feature type="domain" description="Protein kinase" evidence="10">
    <location>
        <begin position="321"/>
        <end position="576"/>
    </location>
</feature>
<dbReference type="GeneID" id="94834920"/>
<dbReference type="PANTHER" id="PTHR24356:SF1">
    <property type="entry name" value="SERINE_THREONINE-PROTEIN KINASE GREATWALL"/>
    <property type="match status" value="1"/>
</dbReference>
<comment type="caution">
    <text evidence="12">The sequence shown here is derived from an EMBL/GenBank/DDBJ whole genome shotgun (WGS) entry which is preliminary data.</text>
</comment>
<dbReference type="VEuPathDB" id="TrichDB:TRFO_18492"/>
<evidence type="ECO:0000256" key="7">
    <source>
        <dbReference type="ARBA" id="ARBA00047899"/>
    </source>
</evidence>
<dbReference type="InterPro" id="IPR000961">
    <property type="entry name" value="AGC-kinase_C"/>
</dbReference>
<evidence type="ECO:0000256" key="4">
    <source>
        <dbReference type="ARBA" id="ARBA00022741"/>
    </source>
</evidence>
<dbReference type="EC" id="2.7.11.1" evidence="1"/>
<keyword evidence="3" id="KW-0808">Transferase</keyword>
<evidence type="ECO:0000313" key="13">
    <source>
        <dbReference type="Proteomes" id="UP000179807"/>
    </source>
</evidence>
<reference evidence="12" key="1">
    <citation type="submission" date="2016-10" db="EMBL/GenBank/DDBJ databases">
        <authorList>
            <person name="Benchimol M."/>
            <person name="Almeida L.G."/>
            <person name="Vasconcelos A.T."/>
            <person name="Perreira-Neves A."/>
            <person name="Rosa I.A."/>
            <person name="Tasca T."/>
            <person name="Bogo M.R."/>
            <person name="de Souza W."/>
        </authorList>
    </citation>
    <scope>NUCLEOTIDE SEQUENCE [LARGE SCALE GENOMIC DNA]</scope>
    <source>
        <strain evidence="12">K</strain>
    </source>
</reference>
<dbReference type="InterPro" id="IPR008271">
    <property type="entry name" value="Ser/Thr_kinase_AS"/>
</dbReference>
<feature type="compositionally biased region" description="Basic residues" evidence="9">
    <location>
        <begin position="8"/>
        <end position="20"/>
    </location>
</feature>
<evidence type="ECO:0000259" key="10">
    <source>
        <dbReference type="PROSITE" id="PS50011"/>
    </source>
</evidence>
<keyword evidence="5 12" id="KW-0418">Kinase</keyword>
<dbReference type="GO" id="GO:0005524">
    <property type="term" value="F:ATP binding"/>
    <property type="evidence" value="ECO:0007669"/>
    <property type="project" value="UniProtKB-KW"/>
</dbReference>
<dbReference type="OrthoDB" id="162894at2759"/>
<organism evidence="12 13">
    <name type="scientific">Tritrichomonas foetus</name>
    <dbReference type="NCBI Taxonomy" id="1144522"/>
    <lineage>
        <taxon>Eukaryota</taxon>
        <taxon>Metamonada</taxon>
        <taxon>Parabasalia</taxon>
        <taxon>Tritrichomonadida</taxon>
        <taxon>Tritrichomonadidae</taxon>
        <taxon>Tritrichomonas</taxon>
    </lineage>
</organism>
<evidence type="ECO:0000313" key="12">
    <source>
        <dbReference type="EMBL" id="OHT11908.1"/>
    </source>
</evidence>
<dbReference type="PANTHER" id="PTHR24356">
    <property type="entry name" value="SERINE/THREONINE-PROTEIN KINASE"/>
    <property type="match status" value="1"/>
</dbReference>
<dbReference type="PROSITE" id="PS50011">
    <property type="entry name" value="PROTEIN_KINASE_DOM"/>
    <property type="match status" value="1"/>
</dbReference>
<dbReference type="Gene3D" id="3.30.200.20">
    <property type="entry name" value="Phosphorylase Kinase, domain 1"/>
    <property type="match status" value="1"/>
</dbReference>
<keyword evidence="6" id="KW-0067">ATP-binding</keyword>
<keyword evidence="2" id="KW-0723">Serine/threonine-protein kinase</keyword>
<dbReference type="GO" id="GO:0035556">
    <property type="term" value="P:intracellular signal transduction"/>
    <property type="evidence" value="ECO:0007669"/>
    <property type="project" value="TreeGrafter"/>
</dbReference>
<dbReference type="GO" id="GO:0004674">
    <property type="term" value="F:protein serine/threonine kinase activity"/>
    <property type="evidence" value="ECO:0007669"/>
    <property type="project" value="UniProtKB-KW"/>
</dbReference>
<dbReference type="Proteomes" id="UP000179807">
    <property type="component" value="Unassembled WGS sequence"/>
</dbReference>
<dbReference type="Pfam" id="PF00069">
    <property type="entry name" value="Pkinase"/>
    <property type="match status" value="1"/>
</dbReference>
<evidence type="ECO:0000256" key="6">
    <source>
        <dbReference type="ARBA" id="ARBA00022840"/>
    </source>
</evidence>
<dbReference type="Gene3D" id="1.10.510.10">
    <property type="entry name" value="Transferase(Phosphotransferase) domain 1"/>
    <property type="match status" value="1"/>
</dbReference>
<keyword evidence="13" id="KW-1185">Reference proteome</keyword>
<comment type="catalytic activity">
    <reaction evidence="7">
        <text>L-threonyl-[protein] + ATP = O-phospho-L-threonyl-[protein] + ADP + H(+)</text>
        <dbReference type="Rhea" id="RHEA:46608"/>
        <dbReference type="Rhea" id="RHEA-COMP:11060"/>
        <dbReference type="Rhea" id="RHEA-COMP:11605"/>
        <dbReference type="ChEBI" id="CHEBI:15378"/>
        <dbReference type="ChEBI" id="CHEBI:30013"/>
        <dbReference type="ChEBI" id="CHEBI:30616"/>
        <dbReference type="ChEBI" id="CHEBI:61977"/>
        <dbReference type="ChEBI" id="CHEBI:456216"/>
        <dbReference type="EC" id="2.7.11.1"/>
    </reaction>
</comment>
<evidence type="ECO:0000259" key="11">
    <source>
        <dbReference type="PROSITE" id="PS51285"/>
    </source>
</evidence>
<proteinExistence type="predicted"/>
<dbReference type="RefSeq" id="XP_068365044.1">
    <property type="nucleotide sequence ID" value="XM_068500216.1"/>
</dbReference>
<name>A0A1J4KQ40_9EUKA</name>
<evidence type="ECO:0000256" key="8">
    <source>
        <dbReference type="ARBA" id="ARBA00048679"/>
    </source>
</evidence>
<dbReference type="SUPFAM" id="SSF56112">
    <property type="entry name" value="Protein kinase-like (PK-like)"/>
    <property type="match status" value="1"/>
</dbReference>
<evidence type="ECO:0000256" key="3">
    <source>
        <dbReference type="ARBA" id="ARBA00022679"/>
    </source>
</evidence>
<dbReference type="AlphaFoldDB" id="A0A1J4KQ40"/>
<keyword evidence="4" id="KW-0547">Nucleotide-binding</keyword>
<dbReference type="EMBL" id="MLAK01000576">
    <property type="protein sequence ID" value="OHT11908.1"/>
    <property type="molecule type" value="Genomic_DNA"/>
</dbReference>
<dbReference type="SMART" id="SM00220">
    <property type="entry name" value="S_TKc"/>
    <property type="match status" value="1"/>
</dbReference>
<evidence type="ECO:0000256" key="1">
    <source>
        <dbReference type="ARBA" id="ARBA00012513"/>
    </source>
</evidence>
<dbReference type="PROSITE" id="PS00108">
    <property type="entry name" value="PROTEIN_KINASE_ST"/>
    <property type="match status" value="1"/>
</dbReference>
<gene>
    <name evidence="12" type="ORF">TRFO_18492</name>
</gene>
<protein>
    <recommendedName>
        <fullName evidence="1">non-specific serine/threonine protein kinase</fullName>
        <ecNumber evidence="1">2.7.11.1</ecNumber>
    </recommendedName>
</protein>
<dbReference type="CDD" id="cd05579">
    <property type="entry name" value="STKc_MAST_like"/>
    <property type="match status" value="1"/>
</dbReference>
<dbReference type="InterPro" id="IPR011009">
    <property type="entry name" value="Kinase-like_dom_sf"/>
</dbReference>
<sequence length="656" mass="74190">MSIVKSRSIPKRLSHCPRTPSKRRLTKSLFNSNDASGFADYRNNLFSRNLTRCKQIKSAYEYLKGNSSIEFEEINPYSQFIEKLAFSHKSSEFIGDIGNNEANKSIDANKREAALALSIAFVIIEMEENKHFNHRLIEDMANLPSLSEGHSNNSILFCDNDYQKENQHGCNCHGKNRLVKCRICEKDVPVEFLEFHTQFCLECHISFHKFSQNTEKIKPLISSLETIDLIIKKKVNSLLTVKMPYSKLAVDLINDTLSYLHEIKYVSKSLTANTISLLTKRKYLIKKIRITHAIEEGTTGILPNIESILSLPEASRSLDSFKVISPIAKGGYGRVSLCEKTNTGDLFAIKMIPKDDLDKRNGYNQALIEKDSMMKGMSAHVVKLYYTFQAENFLYLVMEFMPGGDLYSLLSNVGSLDEETLKYYAVEIASALGHLHSCDIVHCDLKPDNLLISEDGHIKLGDFGLSKIAFEGGYKSSCNEKAEGTPEYLAPEVLTRGEVGPAADWWSFGAILFEMAEGIPPFTGDTAEEVFAKVVKGNYEWTSDISESLKDLVKGLLTIDPDDRMGFDEVMYHPFFDDVSWEGRRSEPAPFSPQRQSPTDVSYFESARHSMVNSLSLNDLQHQLEDKNSNTKYYDLWDGMNYYALAELNQKDAPEC</sequence>
<feature type="region of interest" description="Disordered" evidence="9">
    <location>
        <begin position="1"/>
        <end position="20"/>
    </location>
</feature>
<evidence type="ECO:0000256" key="5">
    <source>
        <dbReference type="ARBA" id="ARBA00022777"/>
    </source>
</evidence>
<dbReference type="PROSITE" id="PS51285">
    <property type="entry name" value="AGC_KINASE_CTER"/>
    <property type="match status" value="1"/>
</dbReference>
<feature type="domain" description="AGC-kinase C-terminal" evidence="11">
    <location>
        <begin position="577"/>
        <end position="652"/>
    </location>
</feature>
<comment type="catalytic activity">
    <reaction evidence="8">
        <text>L-seryl-[protein] + ATP = O-phospho-L-seryl-[protein] + ADP + H(+)</text>
        <dbReference type="Rhea" id="RHEA:17989"/>
        <dbReference type="Rhea" id="RHEA-COMP:9863"/>
        <dbReference type="Rhea" id="RHEA-COMP:11604"/>
        <dbReference type="ChEBI" id="CHEBI:15378"/>
        <dbReference type="ChEBI" id="CHEBI:29999"/>
        <dbReference type="ChEBI" id="CHEBI:30616"/>
        <dbReference type="ChEBI" id="CHEBI:83421"/>
        <dbReference type="ChEBI" id="CHEBI:456216"/>
        <dbReference type="EC" id="2.7.11.1"/>
    </reaction>
</comment>
<dbReference type="InterPro" id="IPR000719">
    <property type="entry name" value="Prot_kinase_dom"/>
</dbReference>
<evidence type="ECO:0000256" key="9">
    <source>
        <dbReference type="SAM" id="MobiDB-lite"/>
    </source>
</evidence>